<keyword evidence="1" id="KW-0812">Transmembrane</keyword>
<feature type="transmembrane region" description="Helical" evidence="1">
    <location>
        <begin position="75"/>
        <end position="97"/>
    </location>
</feature>
<dbReference type="PANTHER" id="PTHR35813">
    <property type="entry name" value="INNER MEMBRANE PROTEIN YBAN"/>
    <property type="match status" value="1"/>
</dbReference>
<dbReference type="PANTHER" id="PTHR35813:SF1">
    <property type="entry name" value="INNER MEMBRANE PROTEIN YBAN"/>
    <property type="match status" value="1"/>
</dbReference>
<protein>
    <recommendedName>
        <fullName evidence="4">Inner membrane protein</fullName>
    </recommendedName>
</protein>
<dbReference type="Pfam" id="PF04304">
    <property type="entry name" value="DUF454"/>
    <property type="match status" value="1"/>
</dbReference>
<gene>
    <name evidence="2" type="ORF">B1202_13060</name>
</gene>
<comment type="caution">
    <text evidence="2">The sequence shown here is derived from an EMBL/GenBank/DDBJ whole genome shotgun (WGS) entry which is preliminary data.</text>
</comment>
<dbReference type="InterPro" id="IPR007401">
    <property type="entry name" value="DUF454"/>
</dbReference>
<organism evidence="2 3">
    <name type="scientific">Acinetobacter amyesii</name>
    <dbReference type="NCBI Taxonomy" id="2942470"/>
    <lineage>
        <taxon>Bacteria</taxon>
        <taxon>Pseudomonadati</taxon>
        <taxon>Pseudomonadota</taxon>
        <taxon>Gammaproteobacteria</taxon>
        <taxon>Moraxellales</taxon>
        <taxon>Moraxellaceae</taxon>
        <taxon>Acinetobacter</taxon>
    </lineage>
</organism>
<keyword evidence="1" id="KW-1133">Transmembrane helix</keyword>
<reference evidence="2 3" key="1">
    <citation type="submission" date="2017-02" db="EMBL/GenBank/DDBJ databases">
        <title>Acinetobacter sp. ANC 4945, whole genome shotgun sequencing project.</title>
        <authorList>
            <person name="Radolfova-Krizova L."/>
            <person name="Al Atrouni A."/>
            <person name="Nemec A."/>
        </authorList>
    </citation>
    <scope>NUCLEOTIDE SEQUENCE [LARGE SCALE GENOMIC DNA]</scope>
    <source>
        <strain evidence="2 3">ANC 4945</strain>
    </source>
</reference>
<keyword evidence="3" id="KW-1185">Reference proteome</keyword>
<proteinExistence type="predicted"/>
<keyword evidence="1" id="KW-0472">Membrane</keyword>
<dbReference type="RefSeq" id="WP_078191051.1">
    <property type="nucleotide sequence ID" value="NZ_JAMCOZ010000001.1"/>
</dbReference>
<dbReference type="AlphaFoldDB" id="A0A1T1GS54"/>
<evidence type="ECO:0008006" key="4">
    <source>
        <dbReference type="Google" id="ProtNLM"/>
    </source>
</evidence>
<sequence>MKTLFWRSLVVVFVILGFIGALLPGMPTTVFLILAAWAASKGWPQMDAWLLNHPKYGPTLRAWRENGTVPRKAKWFASIMMFVSGLIMLFTSAPIAVKIFTDLTMLIVGIWLWTRPEPNQMRTIEQSLQTQPVDKDKQKEQEHV</sequence>
<dbReference type="Proteomes" id="UP000191160">
    <property type="component" value="Unassembled WGS sequence"/>
</dbReference>
<dbReference type="GO" id="GO:0005886">
    <property type="term" value="C:plasma membrane"/>
    <property type="evidence" value="ECO:0007669"/>
    <property type="project" value="TreeGrafter"/>
</dbReference>
<evidence type="ECO:0000313" key="2">
    <source>
        <dbReference type="EMBL" id="OOV80459.1"/>
    </source>
</evidence>
<dbReference type="EMBL" id="MVKX01000009">
    <property type="protein sequence ID" value="OOV80459.1"/>
    <property type="molecule type" value="Genomic_DNA"/>
</dbReference>
<evidence type="ECO:0000256" key="1">
    <source>
        <dbReference type="SAM" id="Phobius"/>
    </source>
</evidence>
<accession>A0A1T1GS54</accession>
<evidence type="ECO:0000313" key="3">
    <source>
        <dbReference type="Proteomes" id="UP000191160"/>
    </source>
</evidence>
<name>A0A1T1GS54_9GAMM</name>